<comment type="subcellular location">
    <subcellularLocation>
        <location evidence="1">Cell junction</location>
        <location evidence="1">Adherens junction</location>
    </subcellularLocation>
</comment>
<dbReference type="AlphaFoldDB" id="A0AAW1ZST4"/>
<keyword evidence="8" id="KW-1185">Reference proteome</keyword>
<feature type="region of interest" description="Disordered" evidence="6">
    <location>
        <begin position="282"/>
        <end position="322"/>
    </location>
</feature>
<reference evidence="7 8" key="1">
    <citation type="submission" date="2024-05" db="EMBL/GenBank/DDBJ databases">
        <title>A high-quality chromosomal-level genome assembly of Topmouth culter (Culter alburnus).</title>
        <authorList>
            <person name="Zhao H."/>
        </authorList>
    </citation>
    <scope>NUCLEOTIDE SEQUENCE [LARGE SCALE GENOMIC DNA]</scope>
    <source>
        <strain evidence="7">CATC2023</strain>
        <tissue evidence="7">Muscle</tissue>
    </source>
</reference>
<feature type="compositionally biased region" description="Polar residues" evidence="6">
    <location>
        <begin position="184"/>
        <end position="193"/>
    </location>
</feature>
<evidence type="ECO:0000313" key="8">
    <source>
        <dbReference type="Proteomes" id="UP001479290"/>
    </source>
</evidence>
<feature type="compositionally biased region" description="Gly residues" evidence="6">
    <location>
        <begin position="166"/>
        <end position="179"/>
    </location>
</feature>
<name>A0AAW1ZST4_CULAL</name>
<feature type="region of interest" description="Disordered" evidence="6">
    <location>
        <begin position="1"/>
        <end position="25"/>
    </location>
</feature>
<feature type="region of interest" description="Disordered" evidence="6">
    <location>
        <begin position="504"/>
        <end position="542"/>
    </location>
</feature>
<evidence type="ECO:0000256" key="2">
    <source>
        <dbReference type="ARBA" id="ARBA00009052"/>
    </source>
</evidence>
<comment type="similarity">
    <text evidence="2">Belongs to the CCDC85 family.</text>
</comment>
<dbReference type="PANTHER" id="PTHR13546">
    <property type="entry name" value="RE60986P"/>
    <property type="match status" value="1"/>
</dbReference>
<sequence length="542" mass="59631">MEKPIQPQLQSSISKSAEGPSEDLSKLTDEELLKWSKEELVRRLRKAETEKMSVIVDHSNLIREVNRRLQQHLNEIRGLKEVNQKLQEDNQELRDLCCFLDDDRQKGKKVSREWQRLGRYSAGIMRKEVTLYLQKLKELEQRQEEVVRENLELRELCLMLDEEKGSGGTGRSAGTGGPAGCRNSIDSQSSLSHASGPGPGLLRDVGDGSSTSSAGSTDSPDHLTHKQQLLGGPVGGSPDHLHKPGSGEEAPGPEHASRRHSTSQEYAAHTYPQVCRSRCGSFSSPDHKGLRGLSPEKLGKSLSRGSPEQFSKHLLVSSQPPGSPDLFQKHRASMGSMCGSPEPKQILSGTPEHLQKGRVISGSPELSRHQHSKFGSPGREVAQKRPGVEEMSPHHRSIYSALISAGCCSSTCRSVKLWDRVSVKGEGLIQGDTVMAPQRLVSMVTCAHWNGIDEAWSTCGLVSPILCLQHRAPSWHNGFEPAEQEQGHGRIAFSSLNVSTAATLHGKSRLSPTQKDIPSQREGEMNCKEGQSIRSTAERHWR</sequence>
<comment type="caution">
    <text evidence="7">The sequence shown here is derived from an EMBL/GenBank/DDBJ whole genome shotgun (WGS) entry which is preliminary data.</text>
</comment>
<evidence type="ECO:0008006" key="9">
    <source>
        <dbReference type="Google" id="ProtNLM"/>
    </source>
</evidence>
<evidence type="ECO:0000256" key="1">
    <source>
        <dbReference type="ARBA" id="ARBA00004536"/>
    </source>
</evidence>
<feature type="compositionally biased region" description="Basic and acidic residues" evidence="6">
    <location>
        <begin position="518"/>
        <end position="527"/>
    </location>
</feature>
<evidence type="ECO:0000313" key="7">
    <source>
        <dbReference type="EMBL" id="KAK9964449.1"/>
    </source>
</evidence>
<organism evidence="7 8">
    <name type="scientific">Culter alburnus</name>
    <name type="common">Topmouth culter</name>
    <dbReference type="NCBI Taxonomy" id="194366"/>
    <lineage>
        <taxon>Eukaryota</taxon>
        <taxon>Metazoa</taxon>
        <taxon>Chordata</taxon>
        <taxon>Craniata</taxon>
        <taxon>Vertebrata</taxon>
        <taxon>Euteleostomi</taxon>
        <taxon>Actinopterygii</taxon>
        <taxon>Neopterygii</taxon>
        <taxon>Teleostei</taxon>
        <taxon>Ostariophysi</taxon>
        <taxon>Cypriniformes</taxon>
        <taxon>Xenocyprididae</taxon>
        <taxon>Xenocypridinae</taxon>
        <taxon>Culter</taxon>
    </lineage>
</organism>
<evidence type="ECO:0000256" key="6">
    <source>
        <dbReference type="SAM" id="MobiDB-lite"/>
    </source>
</evidence>
<protein>
    <recommendedName>
        <fullName evidence="9">Coiled-coil domain containing 85A</fullName>
    </recommendedName>
</protein>
<feature type="compositionally biased region" description="Low complexity" evidence="6">
    <location>
        <begin position="207"/>
        <end position="218"/>
    </location>
</feature>
<dbReference type="PANTHER" id="PTHR13546:SF13">
    <property type="entry name" value="COILED-COIL DOMAIN-CONTAINING PROTEIN 85A"/>
    <property type="match status" value="1"/>
</dbReference>
<dbReference type="GO" id="GO:0005912">
    <property type="term" value="C:adherens junction"/>
    <property type="evidence" value="ECO:0007669"/>
    <property type="project" value="UniProtKB-SubCell"/>
</dbReference>
<evidence type="ECO:0000256" key="5">
    <source>
        <dbReference type="SAM" id="Coils"/>
    </source>
</evidence>
<dbReference type="Proteomes" id="UP001479290">
    <property type="component" value="Unassembled WGS sequence"/>
</dbReference>
<dbReference type="EMBL" id="JAWDJR010000013">
    <property type="protein sequence ID" value="KAK9964449.1"/>
    <property type="molecule type" value="Genomic_DNA"/>
</dbReference>
<dbReference type="Pfam" id="PF10226">
    <property type="entry name" value="CCDC85"/>
    <property type="match status" value="1"/>
</dbReference>
<proteinExistence type="inferred from homology"/>
<accession>A0AAW1ZST4</accession>
<dbReference type="InterPro" id="IPR019359">
    <property type="entry name" value="CCDC85"/>
</dbReference>
<keyword evidence="3" id="KW-0965">Cell junction</keyword>
<feature type="coiled-coil region" evidence="5">
    <location>
        <begin position="129"/>
        <end position="156"/>
    </location>
</feature>
<feature type="coiled-coil region" evidence="5">
    <location>
        <begin position="55"/>
        <end position="96"/>
    </location>
</feature>
<feature type="region of interest" description="Disordered" evidence="6">
    <location>
        <begin position="362"/>
        <end position="384"/>
    </location>
</feature>
<evidence type="ECO:0000256" key="4">
    <source>
        <dbReference type="ARBA" id="ARBA00023054"/>
    </source>
</evidence>
<evidence type="ECO:0000256" key="3">
    <source>
        <dbReference type="ARBA" id="ARBA00022949"/>
    </source>
</evidence>
<keyword evidence="4 5" id="KW-0175">Coiled coil</keyword>
<gene>
    <name evidence="7" type="ORF">ABG768_005620</name>
</gene>
<feature type="region of interest" description="Disordered" evidence="6">
    <location>
        <begin position="163"/>
        <end position="266"/>
    </location>
</feature>